<dbReference type="EMBL" id="JNHI01000019">
    <property type="protein sequence ID" value="KDS29761.1"/>
    <property type="molecule type" value="Genomic_DNA"/>
</dbReference>
<proteinExistence type="predicted"/>
<gene>
    <name evidence="1" type="ORF">M097_2906</name>
</gene>
<evidence type="ECO:0000313" key="1">
    <source>
        <dbReference type="EMBL" id="KDS29761.1"/>
    </source>
</evidence>
<comment type="caution">
    <text evidence="1">The sequence shown here is derived from an EMBL/GenBank/DDBJ whole genome shotgun (WGS) entry which is preliminary data.</text>
</comment>
<accession>A0A078R584</accession>
<dbReference type="PATRIC" id="fig|1339350.3.peg.2783"/>
<organism evidence="1 2">
    <name type="scientific">Phocaeicola vulgatus str. 3775 SL</name>
    <name type="common">B</name>
    <name type="synonym">iv</name>
    <dbReference type="NCBI Taxonomy" id="1339350"/>
    <lineage>
        <taxon>Bacteria</taxon>
        <taxon>Pseudomonadati</taxon>
        <taxon>Bacteroidota</taxon>
        <taxon>Bacteroidia</taxon>
        <taxon>Bacteroidales</taxon>
        <taxon>Bacteroidaceae</taxon>
        <taxon>Phocaeicola</taxon>
    </lineage>
</organism>
<name>A0A078R584_PHOVU</name>
<dbReference type="Proteomes" id="UP000028134">
    <property type="component" value="Unassembled WGS sequence"/>
</dbReference>
<protein>
    <submittedName>
        <fullName evidence="1">Uncharacterized protein</fullName>
    </submittedName>
</protein>
<dbReference type="RefSeq" id="WP_032945891.1">
    <property type="nucleotide sequence ID" value="NZ_JNHI01000019.1"/>
</dbReference>
<dbReference type="AlphaFoldDB" id="A0A078R584"/>
<reference evidence="1 2" key="1">
    <citation type="submission" date="2014-04" db="EMBL/GenBank/DDBJ databases">
        <authorList>
            <person name="Sears C."/>
            <person name="Carroll K."/>
            <person name="Sack B.R."/>
            <person name="Qadri F."/>
            <person name="Myers L.L."/>
            <person name="Chung G.-T."/>
            <person name="Escheverria P."/>
            <person name="Fraser C.M."/>
            <person name="Sadzewicz L."/>
            <person name="Shefchek K.A."/>
            <person name="Tallon L."/>
            <person name="Das S.P."/>
            <person name="Daugherty S."/>
            <person name="Mongodin E.F."/>
        </authorList>
    </citation>
    <scope>NUCLEOTIDE SEQUENCE [LARGE SCALE GENOMIC DNA]</scope>
    <source>
        <strain evidence="2">3775 SL(B) 10 (iv)</strain>
    </source>
</reference>
<evidence type="ECO:0000313" key="2">
    <source>
        <dbReference type="Proteomes" id="UP000028134"/>
    </source>
</evidence>
<sequence>MQQTIIARQSPAPAWIPVIEKKRKIRMPEPHIKLPGRGATGPVPVSTLLNPVLEICNHPDRNRLLAEFFREY</sequence>